<name>A0A5C5RBY6_9ACTN</name>
<organism evidence="1 2">
    <name type="scientific">Tsukamurella asaccharolytica</name>
    <dbReference type="NCBI Taxonomy" id="2592067"/>
    <lineage>
        <taxon>Bacteria</taxon>
        <taxon>Bacillati</taxon>
        <taxon>Actinomycetota</taxon>
        <taxon>Actinomycetes</taxon>
        <taxon>Mycobacteriales</taxon>
        <taxon>Tsukamurellaceae</taxon>
        <taxon>Tsukamurella</taxon>
    </lineage>
</organism>
<gene>
    <name evidence="1" type="ORF">FK529_04655</name>
</gene>
<dbReference type="Pfam" id="PF13481">
    <property type="entry name" value="AAA_25"/>
    <property type="match status" value="1"/>
</dbReference>
<accession>A0A5C5RBY6</accession>
<dbReference type="InterPro" id="IPR027417">
    <property type="entry name" value="P-loop_NTPase"/>
</dbReference>
<proteinExistence type="predicted"/>
<evidence type="ECO:0000313" key="2">
    <source>
        <dbReference type="Proteomes" id="UP000317291"/>
    </source>
</evidence>
<dbReference type="RefSeq" id="WP_146559857.1">
    <property type="nucleotide sequence ID" value="NZ_VIGW01000002.1"/>
</dbReference>
<dbReference type="Proteomes" id="UP000317291">
    <property type="component" value="Unassembled WGS sequence"/>
</dbReference>
<dbReference type="EMBL" id="VIGW01000002">
    <property type="protein sequence ID" value="TWS20637.1"/>
    <property type="molecule type" value="Genomic_DNA"/>
</dbReference>
<dbReference type="AlphaFoldDB" id="A0A5C5RBY6"/>
<comment type="caution">
    <text evidence="1">The sequence shown here is derived from an EMBL/GenBank/DDBJ whole genome shotgun (WGS) entry which is preliminary data.</text>
</comment>
<dbReference type="Gene3D" id="3.40.50.300">
    <property type="entry name" value="P-loop containing nucleotide triphosphate hydrolases"/>
    <property type="match status" value="1"/>
</dbReference>
<reference evidence="1 2" key="1">
    <citation type="submission" date="2019-06" db="EMBL/GenBank/DDBJ databases">
        <title>Tsukamurella conjunctivitidis sp. nov., Tsukamurella assacharolytica sp. nov. and Tsukamurella sputae sp. nov. isolated from patients with conjunctivitis, bacteraemia (lymphoma) and respiratory infection (sputum) in Hong Kong.</title>
        <authorList>
            <person name="Teng J.L.L."/>
            <person name="Lee H.H."/>
            <person name="Fong J.Y.H."/>
            <person name="Fok K.M.N."/>
            <person name="Lau S.K.P."/>
            <person name="Woo P.C.Y."/>
        </authorList>
    </citation>
    <scope>NUCLEOTIDE SEQUENCE [LARGE SCALE GENOMIC DNA]</scope>
    <source>
        <strain evidence="1 2">HKU71</strain>
    </source>
</reference>
<protein>
    <submittedName>
        <fullName evidence="1">AAA family ATPase</fullName>
    </submittedName>
</protein>
<evidence type="ECO:0000313" key="1">
    <source>
        <dbReference type="EMBL" id="TWS20637.1"/>
    </source>
</evidence>
<keyword evidence="2" id="KW-1185">Reference proteome</keyword>
<sequence>MTFTPATDDEALQLEEAVRYHLLVRHARDEADRRYEESNRAQVELPPRRRLDAFTAEPDPLTAWRISGLQPAGARALLAAQYKAGKTTLVGNVIRSLADGDPFLGRYEVVRPDRVALLDDELDENMLRIWLREQGIENGQQVDVYSLRGRLGSFNILDDATRARWAEHLAGVEYVVLDCLRPVLDALGLSEDKDAGRFLVAFDALLYEAGAKEALVVHHMGHQGERTRGDSRLLDWPDVGWKILRAEPDNPASARFFSAYGRGVDIPEGRMIFDEGSRRLSYSGGSRRDEKAEAALSAIVEVLAERAVAAAPAAALSGREIKAALADSEHSKHAIDAALKLRSARELLATEDGPRGAKLHRIARPCASCGNPLTAGQIGRHLTCVAAGRSGGGAA</sequence>
<dbReference type="OrthoDB" id="4934928at2"/>